<dbReference type="GO" id="GO:0005886">
    <property type="term" value="C:plasma membrane"/>
    <property type="evidence" value="ECO:0007669"/>
    <property type="project" value="UniProtKB-SubCell"/>
</dbReference>
<evidence type="ECO:0000256" key="10">
    <source>
        <dbReference type="PIRSR" id="PIRSR005091-3"/>
    </source>
</evidence>
<dbReference type="OrthoDB" id="5901192at2"/>
<dbReference type="InterPro" id="IPR050448">
    <property type="entry name" value="OpgB/LTA_synthase_biosynth"/>
</dbReference>
<dbReference type="GO" id="GO:0046872">
    <property type="term" value="F:metal ion binding"/>
    <property type="evidence" value="ECO:0007669"/>
    <property type="project" value="UniProtKB-KW"/>
</dbReference>
<evidence type="ECO:0000256" key="2">
    <source>
        <dbReference type="ARBA" id="ARBA00009983"/>
    </source>
</evidence>
<organism evidence="14 15">
    <name type="scientific">Lentibacillus persicus</name>
    <dbReference type="NCBI Taxonomy" id="640948"/>
    <lineage>
        <taxon>Bacteria</taxon>
        <taxon>Bacillati</taxon>
        <taxon>Bacillota</taxon>
        <taxon>Bacilli</taxon>
        <taxon>Bacillales</taxon>
        <taxon>Bacillaceae</taxon>
        <taxon>Lentibacillus</taxon>
    </lineage>
</organism>
<dbReference type="InterPro" id="IPR017850">
    <property type="entry name" value="Alkaline_phosphatase_core_sf"/>
</dbReference>
<dbReference type="Gene3D" id="3.30.1120.170">
    <property type="match status" value="1"/>
</dbReference>
<feature type="binding site" evidence="10">
    <location>
        <position position="253"/>
    </location>
    <ligand>
        <name>Mn(2+)</name>
        <dbReference type="ChEBI" id="CHEBI:29035"/>
    </ligand>
</feature>
<dbReference type="SUPFAM" id="SSF53649">
    <property type="entry name" value="Alkaline phosphatase-like"/>
    <property type="match status" value="1"/>
</dbReference>
<feature type="domain" description="Sulfatase N-terminal" evidence="13">
    <location>
        <begin position="245"/>
        <end position="537"/>
    </location>
</feature>
<feature type="transmembrane region" description="Helical" evidence="12">
    <location>
        <begin position="112"/>
        <end position="133"/>
    </location>
</feature>
<evidence type="ECO:0000313" key="15">
    <source>
        <dbReference type="Proteomes" id="UP000199474"/>
    </source>
</evidence>
<keyword evidence="4 12" id="KW-0812">Transmembrane</keyword>
<keyword evidence="15" id="KW-1185">Reference proteome</keyword>
<feature type="transmembrane region" description="Helical" evidence="12">
    <location>
        <begin position="73"/>
        <end position="92"/>
    </location>
</feature>
<keyword evidence="6 7" id="KW-0472">Membrane</keyword>
<evidence type="ECO:0000256" key="9">
    <source>
        <dbReference type="PIRSR" id="PIRSR005091-2"/>
    </source>
</evidence>
<dbReference type="Gene3D" id="3.40.720.10">
    <property type="entry name" value="Alkaline Phosphatase, subunit A"/>
    <property type="match status" value="1"/>
</dbReference>
<keyword evidence="5 12" id="KW-1133">Transmembrane helix</keyword>
<dbReference type="Proteomes" id="UP000199474">
    <property type="component" value="Unassembled WGS sequence"/>
</dbReference>
<comment type="similarity">
    <text evidence="2 7">Belongs to the LTA synthase family.</text>
</comment>
<evidence type="ECO:0000256" key="1">
    <source>
        <dbReference type="ARBA" id="ARBA00004651"/>
    </source>
</evidence>
<feature type="transmembrane region" description="Helical" evidence="12">
    <location>
        <begin position="41"/>
        <end position="61"/>
    </location>
</feature>
<sequence length="652" mass="75163">MDFKKFKIPLFILATLLFGVKAYIIYRFAFNMELENQMQEFILLINPFVSAFLIFAVSVWFKKQSRQMAFLRYTALIGTLILYFNLVFYRSFNDFITMPQLFQASNMGDLGSSILTLIEFYDLLFFLDIALIWYLSKKKPELMAVSYQKSGKVFALAMSFLLLAGNFFLAEMERPQLFTRAFDREYLVKNIGLFNYHIYDAAVHSRVKTQRVFADGNELPEIKDYVDKKVESDEKSPLHGIAEDKNVIFITLESIQSFVINNEVNGEEITPFLNSLVGDDSTYYFENFYHQTQQGKTSDSEFLIENSLYPLSRGAVFFTHGENEYHSMTEFLGEEGYNSAVFHANNKSFWNRDQMYQSLGVDHFYGEEAYEINNENSVGWGLKDKPFFEQSIKYLQSMEEPFYSRFITLTNHFPFELSDEDSSIEKYDSNSSTLNNYFPTVRYMDEAVKQFFNQLKASGLYEDSVIVMMGDHYGISENHNKAMSEFLGKDEITPYDHVQLQRVPMFVHIPGHGDGKIMSKVTGQIDVKPTILNLLGVSAEEDIQFGNGMFINDRKGYIGLRNGDFISEEYVSTSGVCYNRETGTPVKTEKEKNASTDRKSEAEANNQPGHEEGSPCMPIKQQVEKELELSDQLIYGDLFRFVDFPGEKASNE</sequence>
<reference evidence="15" key="1">
    <citation type="submission" date="2016-10" db="EMBL/GenBank/DDBJ databases">
        <authorList>
            <person name="Varghese N."/>
            <person name="Submissions S."/>
        </authorList>
    </citation>
    <scope>NUCLEOTIDE SEQUENCE [LARGE SCALE GENOMIC DNA]</scope>
    <source>
        <strain evidence="15">DSM 22530</strain>
    </source>
</reference>
<evidence type="ECO:0000256" key="5">
    <source>
        <dbReference type="ARBA" id="ARBA00022989"/>
    </source>
</evidence>
<dbReference type="RefSeq" id="WP_090081019.1">
    <property type="nucleotide sequence ID" value="NZ_FOMR01000002.1"/>
</dbReference>
<proteinExistence type="inferred from homology"/>
<evidence type="ECO:0000256" key="8">
    <source>
        <dbReference type="PIRSR" id="PIRSR005091-1"/>
    </source>
</evidence>
<evidence type="ECO:0000256" key="4">
    <source>
        <dbReference type="ARBA" id="ARBA00022692"/>
    </source>
</evidence>
<dbReference type="PIRSF" id="PIRSF005091">
    <property type="entry name" value="Mmb_sulf_HI1246"/>
    <property type="match status" value="1"/>
</dbReference>
<dbReference type="GO" id="GO:0016740">
    <property type="term" value="F:transferase activity"/>
    <property type="evidence" value="ECO:0007669"/>
    <property type="project" value="UniProtKB-KW"/>
</dbReference>
<feature type="region of interest" description="Disordered" evidence="11">
    <location>
        <begin position="578"/>
        <end position="622"/>
    </location>
</feature>
<feature type="active site" evidence="8">
    <location>
        <position position="297"/>
    </location>
</feature>
<keyword evidence="3 7" id="KW-1003">Cell membrane</keyword>
<dbReference type="Pfam" id="PF00884">
    <property type="entry name" value="Sulfatase"/>
    <property type="match status" value="1"/>
</dbReference>
<evidence type="ECO:0000256" key="3">
    <source>
        <dbReference type="ARBA" id="ARBA00022475"/>
    </source>
</evidence>
<evidence type="ECO:0000256" key="6">
    <source>
        <dbReference type="ARBA" id="ARBA00023136"/>
    </source>
</evidence>
<dbReference type="InterPro" id="IPR000917">
    <property type="entry name" value="Sulfatase_N"/>
</dbReference>
<feature type="transmembrane region" description="Helical" evidence="12">
    <location>
        <begin position="153"/>
        <end position="170"/>
    </location>
</feature>
<evidence type="ECO:0000259" key="13">
    <source>
        <dbReference type="Pfam" id="PF00884"/>
    </source>
</evidence>
<protein>
    <submittedName>
        <fullName evidence="14">Phosphoglycerol transferase MdoB</fullName>
    </submittedName>
</protein>
<feature type="binding site" evidence="10">
    <location>
        <position position="297"/>
    </location>
    <ligand>
        <name>Mn(2+)</name>
        <dbReference type="ChEBI" id="CHEBI:29035"/>
    </ligand>
</feature>
<dbReference type="InterPro" id="IPR012160">
    <property type="entry name" value="LtaS-like"/>
</dbReference>
<evidence type="ECO:0000256" key="12">
    <source>
        <dbReference type="SAM" id="Phobius"/>
    </source>
</evidence>
<accession>A0A1I1TAC5</accession>
<feature type="binding site" evidence="9">
    <location>
        <position position="412"/>
    </location>
    <ligand>
        <name>substrate</name>
    </ligand>
</feature>
<dbReference type="STRING" id="640948.SAMN05216238_102130"/>
<dbReference type="CDD" id="cd16015">
    <property type="entry name" value="LTA_synthase"/>
    <property type="match status" value="1"/>
</dbReference>
<keyword evidence="14" id="KW-0808">Transferase</keyword>
<keyword evidence="9" id="KW-0464">Manganese</keyword>
<dbReference type="PANTHER" id="PTHR47371">
    <property type="entry name" value="LIPOTEICHOIC ACID SYNTHASE"/>
    <property type="match status" value="1"/>
</dbReference>
<evidence type="ECO:0000256" key="7">
    <source>
        <dbReference type="PIRNR" id="PIRNR005091"/>
    </source>
</evidence>
<dbReference type="EMBL" id="FOMR01000002">
    <property type="protein sequence ID" value="SFD54058.1"/>
    <property type="molecule type" value="Genomic_DNA"/>
</dbReference>
<evidence type="ECO:0000313" key="14">
    <source>
        <dbReference type="EMBL" id="SFD54058.1"/>
    </source>
</evidence>
<name>A0A1I1TAC5_9BACI</name>
<feature type="binding site" evidence="10">
    <location>
        <position position="472"/>
    </location>
    <ligand>
        <name>Mn(2+)</name>
        <dbReference type="ChEBI" id="CHEBI:29035"/>
    </ligand>
</feature>
<comment type="subcellular location">
    <subcellularLocation>
        <location evidence="1">Cell membrane</location>
        <topology evidence="1">Multi-pass membrane protein</topology>
    </subcellularLocation>
</comment>
<dbReference type="AlphaFoldDB" id="A0A1I1TAC5"/>
<dbReference type="PANTHER" id="PTHR47371:SF1">
    <property type="entry name" value="LIPOTEICHOIC ACID SYNTHASE-LIKE YQGS"/>
    <property type="match status" value="1"/>
</dbReference>
<keyword evidence="9" id="KW-0479">Metal-binding</keyword>
<feature type="compositionally biased region" description="Basic and acidic residues" evidence="11">
    <location>
        <begin position="587"/>
        <end position="602"/>
    </location>
</feature>
<gene>
    <name evidence="14" type="ORF">SAMN05216238_102130</name>
</gene>
<feature type="binding site" evidence="10">
    <location>
        <position position="471"/>
    </location>
    <ligand>
        <name>Mn(2+)</name>
        <dbReference type="ChEBI" id="CHEBI:29035"/>
    </ligand>
</feature>
<evidence type="ECO:0000256" key="11">
    <source>
        <dbReference type="SAM" id="MobiDB-lite"/>
    </source>
</evidence>